<dbReference type="InterPro" id="IPR017896">
    <property type="entry name" value="4Fe4S_Fe-S-bd"/>
</dbReference>
<organism evidence="5">
    <name type="scientific">Bacteroides intestinalis</name>
    <dbReference type="NCBI Taxonomy" id="329854"/>
    <lineage>
        <taxon>Bacteria</taxon>
        <taxon>Pseudomonadati</taxon>
        <taxon>Bacteroidota</taxon>
        <taxon>Bacteroidia</taxon>
        <taxon>Bacteroidales</taxon>
        <taxon>Bacteroidaceae</taxon>
        <taxon>Bacteroides</taxon>
    </lineage>
</organism>
<dbReference type="PATRIC" id="fig|329854.7.peg.3805"/>
<protein>
    <submittedName>
        <fullName evidence="5">4Fe-4S binding domain protein</fullName>
    </submittedName>
</protein>
<evidence type="ECO:0000259" key="4">
    <source>
        <dbReference type="PROSITE" id="PS51379"/>
    </source>
</evidence>
<keyword evidence="3" id="KW-0411">Iron-sulfur</keyword>
<dbReference type="InterPro" id="IPR017900">
    <property type="entry name" value="4Fe4S_Fe_S_CS"/>
</dbReference>
<comment type="caution">
    <text evidence="5">The sequence shown here is derived from an EMBL/GenBank/DDBJ whole genome shotgun (WGS) entry which is preliminary data.</text>
</comment>
<reference evidence="5 6" key="1">
    <citation type="submission" date="2016-02" db="EMBL/GenBank/DDBJ databases">
        <authorList>
            <person name="Wen L."/>
            <person name="He K."/>
            <person name="Yang H."/>
        </authorList>
    </citation>
    <scope>NUCLEOTIDE SEQUENCE [LARGE SCALE GENOMIC DNA]</scope>
    <source>
        <strain evidence="5 6">KLE1704</strain>
    </source>
</reference>
<accession>A0A139L0E4</accession>
<evidence type="ECO:0000313" key="6">
    <source>
        <dbReference type="Proteomes" id="UP000070319"/>
    </source>
</evidence>
<dbReference type="AlphaFoldDB" id="A0A139L0E4"/>
<evidence type="ECO:0000256" key="3">
    <source>
        <dbReference type="ARBA" id="ARBA00023014"/>
    </source>
</evidence>
<feature type="domain" description="4Fe-4S ferredoxin-type" evidence="4">
    <location>
        <begin position="304"/>
        <end position="333"/>
    </location>
</feature>
<name>A0A139L0E4_9BACE</name>
<dbReference type="PROSITE" id="PS00198">
    <property type="entry name" value="4FE4S_FER_1"/>
    <property type="match status" value="2"/>
</dbReference>
<dbReference type="SUPFAM" id="SSF46548">
    <property type="entry name" value="alpha-helical ferredoxin"/>
    <property type="match status" value="1"/>
</dbReference>
<keyword evidence="2" id="KW-0408">Iron</keyword>
<feature type="domain" description="4Fe-4S ferredoxin-type" evidence="4">
    <location>
        <begin position="226"/>
        <end position="256"/>
    </location>
</feature>
<dbReference type="GO" id="GO:0051536">
    <property type="term" value="F:iron-sulfur cluster binding"/>
    <property type="evidence" value="ECO:0007669"/>
    <property type="project" value="UniProtKB-KW"/>
</dbReference>
<evidence type="ECO:0000313" key="5">
    <source>
        <dbReference type="EMBL" id="KXT44909.1"/>
    </source>
</evidence>
<keyword evidence="1" id="KW-0479">Metal-binding</keyword>
<dbReference type="Proteomes" id="UP000070319">
    <property type="component" value="Unassembled WGS sequence"/>
</dbReference>
<dbReference type="Gene3D" id="3.30.70.20">
    <property type="match status" value="1"/>
</dbReference>
<dbReference type="PANTHER" id="PTHR40447:SF1">
    <property type="entry name" value="ANAEROBIC SULFITE REDUCTASE SUBUNIT A"/>
    <property type="match status" value="1"/>
</dbReference>
<gene>
    <name evidence="5" type="ORF">HMPREF2531_03741</name>
</gene>
<proteinExistence type="predicted"/>
<dbReference type="PROSITE" id="PS51379">
    <property type="entry name" value="4FE4S_FER_2"/>
    <property type="match status" value="2"/>
</dbReference>
<evidence type="ECO:0000256" key="2">
    <source>
        <dbReference type="ARBA" id="ARBA00023004"/>
    </source>
</evidence>
<evidence type="ECO:0000256" key="1">
    <source>
        <dbReference type="ARBA" id="ARBA00022723"/>
    </source>
</evidence>
<dbReference type="EMBL" id="LTDF01000143">
    <property type="protein sequence ID" value="KXT44909.1"/>
    <property type="molecule type" value="Genomic_DNA"/>
</dbReference>
<dbReference type="Pfam" id="PF17179">
    <property type="entry name" value="Fer4_22"/>
    <property type="match status" value="1"/>
</dbReference>
<dbReference type="PANTHER" id="PTHR40447">
    <property type="entry name" value="ANAEROBIC SULFITE REDUCTASE SUBUNIT A"/>
    <property type="match status" value="1"/>
</dbReference>
<sequence length="340" mass="38560">METMTNLHISQHALEQWLYQMVNSKIEVFAPVHDGEKTDFRLLAFGDKVAVDYVQTTQSAKRFAFPKAEKLFSYRKEGKDVTLQERDLNDFPEIVLWKVRPCDAAGFAPLTGIFNWDYKDNIYNARRDKITLVSFSCTRCDEYCFCTSVHGGPGNTEGSDIQVTELPDRSALVEILTPKGKSLIERFVQETTPADGIDKETYLASVPVRFKLEQLREKLEGAFDSPIWKQQSERCLGCGACAFVCPTCACFDIQEDARGSSGSRIRCWDSCGFSLFTQHTSGHNPRPTQSTRWRQRILHKFSYMPDRIDETGCTGCGRCSRACPVDMNIVEHLMSIENHG</sequence>
<dbReference type="GO" id="GO:0046872">
    <property type="term" value="F:metal ion binding"/>
    <property type="evidence" value="ECO:0007669"/>
    <property type="project" value="UniProtKB-KW"/>
</dbReference>